<evidence type="ECO:0000313" key="2">
    <source>
        <dbReference type="Proteomes" id="UP000192575"/>
    </source>
</evidence>
<reference evidence="1 2" key="1">
    <citation type="submission" date="2017-03" db="EMBL/GenBank/DDBJ databases">
        <title>Phylogenomics and comparative genomics of Lactobacillus salivarius, a mammalian gut commensal.</title>
        <authorList>
            <person name="Harris H.M."/>
        </authorList>
    </citation>
    <scope>NUCLEOTIDE SEQUENCE [LARGE SCALE GENOMIC DNA]</scope>
    <source>
        <strain evidence="1 2">JCM 1047</strain>
    </source>
</reference>
<organism evidence="1 2">
    <name type="scientific">Ligilactobacillus salivarius</name>
    <dbReference type="NCBI Taxonomy" id="1624"/>
    <lineage>
        <taxon>Bacteria</taxon>
        <taxon>Bacillati</taxon>
        <taxon>Bacillota</taxon>
        <taxon>Bacilli</taxon>
        <taxon>Lactobacillales</taxon>
        <taxon>Lactobacillaceae</taxon>
        <taxon>Ligilactobacillus</taxon>
    </lineage>
</organism>
<evidence type="ECO:0000313" key="1">
    <source>
        <dbReference type="EMBL" id="OQQ89162.1"/>
    </source>
</evidence>
<protein>
    <submittedName>
        <fullName evidence="1">Uncharacterized protein</fullName>
    </submittedName>
</protein>
<dbReference type="EMBL" id="NBEF01000034">
    <property type="protein sequence ID" value="OQQ89162.1"/>
    <property type="molecule type" value="Genomic_DNA"/>
</dbReference>
<accession>A0A1V9R7M6</accession>
<proteinExistence type="predicted"/>
<dbReference type="AlphaFoldDB" id="A0A1V9R7M6"/>
<comment type="caution">
    <text evidence="1">The sequence shown here is derived from an EMBL/GenBank/DDBJ whole genome shotgun (WGS) entry which is preliminary data.</text>
</comment>
<gene>
    <name evidence="1" type="ORF">B6U56_10225</name>
</gene>
<sequence length="77" mass="8995">MTISDLKEAMDMDMEVSFDYKGINYFIEPDAKSDKWMIFCSLKPDVPLFMTMNEVLDMKIDDMPLKEVLPLVTNAMY</sequence>
<name>A0A1V9R7M6_9LACO</name>
<dbReference type="Proteomes" id="UP000192575">
    <property type="component" value="Unassembled WGS sequence"/>
</dbReference>